<name>A0A422MV85_TRYRA</name>
<reference evidence="1 2" key="1">
    <citation type="journal article" date="2018" name="BMC Genomics">
        <title>Genomic comparison of Trypanosoma conorhini and Trypanosoma rangeli to Trypanosoma cruzi strains of high and low virulence.</title>
        <authorList>
            <person name="Bradwell K.R."/>
            <person name="Koparde V.N."/>
            <person name="Matveyev A.V."/>
            <person name="Serrano M.G."/>
            <person name="Alves J.M."/>
            <person name="Parikh H."/>
            <person name="Huang B."/>
            <person name="Lee V."/>
            <person name="Espinosa-Alvarez O."/>
            <person name="Ortiz P.A."/>
            <person name="Costa-Martins A.G."/>
            <person name="Teixeira M.M."/>
            <person name="Buck G.A."/>
        </authorList>
    </citation>
    <scope>NUCLEOTIDE SEQUENCE [LARGE SCALE GENOMIC DNA]</scope>
    <source>
        <strain evidence="1 2">AM80</strain>
    </source>
</reference>
<dbReference type="RefSeq" id="XP_029233975.1">
    <property type="nucleotide sequence ID" value="XM_029386179.1"/>
</dbReference>
<dbReference type="GeneID" id="40333433"/>
<comment type="caution">
    <text evidence="1">The sequence shown here is derived from an EMBL/GenBank/DDBJ whole genome shotgun (WGS) entry which is preliminary data.</text>
</comment>
<organism evidence="1 2">
    <name type="scientific">Trypanosoma rangeli</name>
    <dbReference type="NCBI Taxonomy" id="5698"/>
    <lineage>
        <taxon>Eukaryota</taxon>
        <taxon>Discoba</taxon>
        <taxon>Euglenozoa</taxon>
        <taxon>Kinetoplastea</taxon>
        <taxon>Metakinetoplastina</taxon>
        <taxon>Trypanosomatida</taxon>
        <taxon>Trypanosomatidae</taxon>
        <taxon>Trypanosoma</taxon>
        <taxon>Herpetosoma</taxon>
    </lineage>
</organism>
<keyword evidence="2" id="KW-1185">Reference proteome</keyword>
<dbReference type="AlphaFoldDB" id="A0A422MV85"/>
<sequence length="112" mass="12796">MKSSLFCRVAMRVARRRGEPKMRQRLLLVRAFSCLSMRVLLEVLLVPAELYFMPRGSAVWYQYDMAERQQEEILLRTPLAGGRVSRVRSAGAFFSGRGGPRKRLGPTLAPRL</sequence>
<gene>
    <name evidence="1" type="ORF">TraAM80_09500</name>
</gene>
<dbReference type="Proteomes" id="UP000283634">
    <property type="component" value="Unassembled WGS sequence"/>
</dbReference>
<proteinExistence type="predicted"/>
<accession>A0A422MV85</accession>
<evidence type="ECO:0000313" key="2">
    <source>
        <dbReference type="Proteomes" id="UP000283634"/>
    </source>
</evidence>
<dbReference type="EMBL" id="MKGL01000597">
    <property type="protein sequence ID" value="RNE97133.1"/>
    <property type="molecule type" value="Genomic_DNA"/>
</dbReference>
<protein>
    <submittedName>
        <fullName evidence="1">Putative small GTP-binding protein Rab7</fullName>
    </submittedName>
</protein>
<evidence type="ECO:0000313" key="1">
    <source>
        <dbReference type="EMBL" id="RNE97133.1"/>
    </source>
</evidence>